<feature type="domain" description="Methyl-accepting transducer" evidence="4">
    <location>
        <begin position="115"/>
        <end position="340"/>
    </location>
</feature>
<sequence length="345" mass="37667">MDKVKGLLKNISDFNLLVTWILAVFSAIMVICDLAVLLGWLRLEVAVFRVAFFAVHVTIGVFVAVFLVRLSKFILYNSQELKQKEEAYNNLMSAAQGISKATNELVSSVKDVFGMSKQALETSKLIASSAEGVDMGSKETLNFINEATKAAVSISEDLDKIASEYVFVSSISQQLKIMTEDSKSSMKKAMDEIRIISENTTKTKNTIYSLKERTSKIEKVVEVITGIANDTSLLSLNASIESAKAGEYGKGFAVVASEVKKLAEQSHRSAQEISQMIKGILADTDLAVNDIDTTSELVSKSMEVINNSANTFEMISVASEEVNDKIQGVTDLTQGVAKTVIILFR</sequence>
<name>W4V6N3_9FIRM</name>
<dbReference type="Gene3D" id="1.10.287.950">
    <property type="entry name" value="Methyl-accepting chemotaxis protein"/>
    <property type="match status" value="1"/>
</dbReference>
<keyword evidence="3" id="KW-0812">Transmembrane</keyword>
<dbReference type="Pfam" id="PF00015">
    <property type="entry name" value="MCPsignal"/>
    <property type="match status" value="1"/>
</dbReference>
<dbReference type="PANTHER" id="PTHR32089">
    <property type="entry name" value="METHYL-ACCEPTING CHEMOTAXIS PROTEIN MCPB"/>
    <property type="match status" value="1"/>
</dbReference>
<dbReference type="OrthoDB" id="597657at2"/>
<feature type="transmembrane region" description="Helical" evidence="3">
    <location>
        <begin position="47"/>
        <end position="68"/>
    </location>
</feature>
<evidence type="ECO:0000259" key="4">
    <source>
        <dbReference type="PROSITE" id="PS50111"/>
    </source>
</evidence>
<keyword evidence="6" id="KW-1185">Reference proteome</keyword>
<dbReference type="EMBL" id="BAVR01000026">
    <property type="protein sequence ID" value="GAE88857.1"/>
    <property type="molecule type" value="Genomic_DNA"/>
</dbReference>
<proteinExistence type="predicted"/>
<evidence type="ECO:0000256" key="2">
    <source>
        <dbReference type="PROSITE-ProRule" id="PRU00284"/>
    </source>
</evidence>
<dbReference type="PANTHER" id="PTHR32089:SF112">
    <property type="entry name" value="LYSOZYME-LIKE PROTEIN-RELATED"/>
    <property type="match status" value="1"/>
</dbReference>
<evidence type="ECO:0000313" key="5">
    <source>
        <dbReference type="EMBL" id="GAE88857.1"/>
    </source>
</evidence>
<keyword evidence="1 2" id="KW-0807">Transducer</keyword>
<dbReference type="PROSITE" id="PS50111">
    <property type="entry name" value="CHEMOTAXIS_TRANSDUC_2"/>
    <property type="match status" value="1"/>
</dbReference>
<dbReference type="AlphaFoldDB" id="W4V6N3"/>
<dbReference type="Proteomes" id="UP000019109">
    <property type="component" value="Unassembled WGS sequence"/>
</dbReference>
<comment type="caution">
    <text evidence="5">The sequence shown here is derived from an EMBL/GenBank/DDBJ whole genome shotgun (WGS) entry which is preliminary data.</text>
</comment>
<evidence type="ECO:0000256" key="3">
    <source>
        <dbReference type="SAM" id="Phobius"/>
    </source>
</evidence>
<dbReference type="InterPro" id="IPR004089">
    <property type="entry name" value="MCPsignal_dom"/>
</dbReference>
<accession>W4V6N3</accession>
<dbReference type="GO" id="GO:0007165">
    <property type="term" value="P:signal transduction"/>
    <property type="evidence" value="ECO:0007669"/>
    <property type="project" value="UniProtKB-KW"/>
</dbReference>
<keyword evidence="3" id="KW-1133">Transmembrane helix</keyword>
<feature type="transmembrane region" description="Helical" evidence="3">
    <location>
        <begin position="20"/>
        <end position="41"/>
    </location>
</feature>
<dbReference type="SMART" id="SM00283">
    <property type="entry name" value="MA"/>
    <property type="match status" value="1"/>
</dbReference>
<organism evidence="5 6">
    <name type="scientific">Acetivibrio straminisolvens JCM 21531</name>
    <dbReference type="NCBI Taxonomy" id="1294263"/>
    <lineage>
        <taxon>Bacteria</taxon>
        <taxon>Bacillati</taxon>
        <taxon>Bacillota</taxon>
        <taxon>Clostridia</taxon>
        <taxon>Eubacteriales</taxon>
        <taxon>Oscillospiraceae</taxon>
        <taxon>Acetivibrio</taxon>
    </lineage>
</organism>
<reference evidence="5" key="1">
    <citation type="journal article" date="2014" name="Genome Announc.">
        <title>Draft Genome Sequence of Clostridium straminisolvens Strain JCM 21531T, Isolated from a Cellulose-Degrading Bacterial Community.</title>
        <authorList>
            <person name="Yuki M."/>
            <person name="Oshima K."/>
            <person name="Suda W."/>
            <person name="Sakamoto M."/>
            <person name="Kitamura K."/>
            <person name="Iida T."/>
            <person name="Hattori M."/>
            <person name="Ohkuma M."/>
        </authorList>
    </citation>
    <scope>NUCLEOTIDE SEQUENCE [LARGE SCALE GENOMIC DNA]</scope>
    <source>
        <strain evidence="5">JCM 21531</strain>
    </source>
</reference>
<dbReference type="RefSeq" id="WP_038289011.1">
    <property type="nucleotide sequence ID" value="NZ_BAVR01000026.1"/>
</dbReference>
<dbReference type="GO" id="GO:0016020">
    <property type="term" value="C:membrane"/>
    <property type="evidence" value="ECO:0007669"/>
    <property type="project" value="InterPro"/>
</dbReference>
<evidence type="ECO:0000313" key="6">
    <source>
        <dbReference type="Proteomes" id="UP000019109"/>
    </source>
</evidence>
<gene>
    <name evidence="5" type="ORF">JCM21531_2338</name>
</gene>
<keyword evidence="3" id="KW-0472">Membrane</keyword>
<dbReference type="SUPFAM" id="SSF58104">
    <property type="entry name" value="Methyl-accepting chemotaxis protein (MCP) signaling domain"/>
    <property type="match status" value="1"/>
</dbReference>
<evidence type="ECO:0000256" key="1">
    <source>
        <dbReference type="ARBA" id="ARBA00023224"/>
    </source>
</evidence>
<dbReference type="STRING" id="1294263.JCM21531_2338"/>
<protein>
    <submittedName>
        <fullName evidence="5">Methyl-accepting chemotaxis protein</fullName>
    </submittedName>
</protein>